<evidence type="ECO:0000313" key="2">
    <source>
        <dbReference type="EMBL" id="OTF90644.1"/>
    </source>
</evidence>
<reference evidence="1" key="3">
    <citation type="submission" date="2020-06" db="EMBL/GenBank/DDBJ databases">
        <title>Helianthus annuus Genome sequencing and assembly Release 2.</title>
        <authorList>
            <person name="Gouzy J."/>
            <person name="Langlade N."/>
            <person name="Munos S."/>
        </authorList>
    </citation>
    <scope>NUCLEOTIDE SEQUENCE</scope>
    <source>
        <tissue evidence="1">Leaves</tissue>
    </source>
</reference>
<name>A0A251RW97_HELAN</name>
<protein>
    <submittedName>
        <fullName evidence="2">Uncharacterized protein</fullName>
    </submittedName>
</protein>
<dbReference type="Gramene" id="mRNA:HanXRQr2_Chr16g0727961">
    <property type="protein sequence ID" value="mRNA:HanXRQr2_Chr16g0727961"/>
    <property type="gene ID" value="HanXRQr2_Chr16g0727961"/>
</dbReference>
<dbReference type="EMBL" id="MNCJ02000331">
    <property type="protein sequence ID" value="KAF5758326.1"/>
    <property type="molecule type" value="Genomic_DNA"/>
</dbReference>
<evidence type="ECO:0000313" key="3">
    <source>
        <dbReference type="Proteomes" id="UP000215914"/>
    </source>
</evidence>
<reference evidence="1 3" key="1">
    <citation type="journal article" date="2017" name="Nature">
        <title>The sunflower genome provides insights into oil metabolism, flowering and Asterid evolution.</title>
        <authorList>
            <person name="Badouin H."/>
            <person name="Gouzy J."/>
            <person name="Grassa C.J."/>
            <person name="Murat F."/>
            <person name="Staton S.E."/>
            <person name="Cottret L."/>
            <person name="Lelandais-Briere C."/>
            <person name="Owens G.L."/>
            <person name="Carrere S."/>
            <person name="Mayjonade B."/>
            <person name="Legrand L."/>
            <person name="Gill N."/>
            <person name="Kane N.C."/>
            <person name="Bowers J.E."/>
            <person name="Hubner S."/>
            <person name="Bellec A."/>
            <person name="Berard A."/>
            <person name="Berges H."/>
            <person name="Blanchet N."/>
            <person name="Boniface M.C."/>
            <person name="Brunel D."/>
            <person name="Catrice O."/>
            <person name="Chaidir N."/>
            <person name="Claudel C."/>
            <person name="Donnadieu C."/>
            <person name="Faraut T."/>
            <person name="Fievet G."/>
            <person name="Helmstetter N."/>
            <person name="King M."/>
            <person name="Knapp S.J."/>
            <person name="Lai Z."/>
            <person name="Le Paslier M.C."/>
            <person name="Lippi Y."/>
            <person name="Lorenzon L."/>
            <person name="Mandel J.R."/>
            <person name="Marage G."/>
            <person name="Marchand G."/>
            <person name="Marquand E."/>
            <person name="Bret-Mestries E."/>
            <person name="Morien E."/>
            <person name="Nambeesan S."/>
            <person name="Nguyen T."/>
            <person name="Pegot-Espagnet P."/>
            <person name="Pouilly N."/>
            <person name="Raftis F."/>
            <person name="Sallet E."/>
            <person name="Schiex T."/>
            <person name="Thomas J."/>
            <person name="Vandecasteele C."/>
            <person name="Vares D."/>
            <person name="Vear F."/>
            <person name="Vautrin S."/>
            <person name="Crespi M."/>
            <person name="Mangin B."/>
            <person name="Burke J.M."/>
            <person name="Salse J."/>
            <person name="Munos S."/>
            <person name="Vincourt P."/>
            <person name="Rieseberg L.H."/>
            <person name="Langlade N.B."/>
        </authorList>
    </citation>
    <scope>NUCLEOTIDE SEQUENCE [LARGE SCALE GENOMIC DNA]</scope>
    <source>
        <strain evidence="3">cv. SF193</strain>
        <tissue evidence="1">Leaves</tissue>
    </source>
</reference>
<accession>A0A251RW97</accession>
<gene>
    <name evidence="2" type="ORF">HannXRQ_Chr16g0501821</name>
    <name evidence="1" type="ORF">HanXRQr2_Chr16g0727961</name>
</gene>
<dbReference type="InParanoid" id="A0A251RW97"/>
<evidence type="ECO:0000313" key="1">
    <source>
        <dbReference type="EMBL" id="KAF5758326.1"/>
    </source>
</evidence>
<reference evidence="2" key="2">
    <citation type="submission" date="2017-02" db="EMBL/GenBank/DDBJ databases">
        <title>Sunflower complete genome.</title>
        <authorList>
            <person name="Langlade N."/>
            <person name="Munos S."/>
        </authorList>
    </citation>
    <scope>NUCLEOTIDE SEQUENCE [LARGE SCALE GENOMIC DNA]</scope>
    <source>
        <tissue evidence="2">Leaves</tissue>
    </source>
</reference>
<dbReference type="AlphaFoldDB" id="A0A251RW97"/>
<sequence length="55" mass="6488">MWLLCDEVHERERACKGVDILDNDNVREGVAEYLAVDMDEIREDWPTYATTFIIK</sequence>
<proteinExistence type="predicted"/>
<dbReference type="EMBL" id="CM007905">
    <property type="protein sequence ID" value="OTF90644.1"/>
    <property type="molecule type" value="Genomic_DNA"/>
</dbReference>
<dbReference type="Proteomes" id="UP000215914">
    <property type="component" value="Chromosome 16"/>
</dbReference>
<keyword evidence="3" id="KW-1185">Reference proteome</keyword>
<organism evidence="2 3">
    <name type="scientific">Helianthus annuus</name>
    <name type="common">Common sunflower</name>
    <dbReference type="NCBI Taxonomy" id="4232"/>
    <lineage>
        <taxon>Eukaryota</taxon>
        <taxon>Viridiplantae</taxon>
        <taxon>Streptophyta</taxon>
        <taxon>Embryophyta</taxon>
        <taxon>Tracheophyta</taxon>
        <taxon>Spermatophyta</taxon>
        <taxon>Magnoliopsida</taxon>
        <taxon>eudicotyledons</taxon>
        <taxon>Gunneridae</taxon>
        <taxon>Pentapetalae</taxon>
        <taxon>asterids</taxon>
        <taxon>campanulids</taxon>
        <taxon>Asterales</taxon>
        <taxon>Asteraceae</taxon>
        <taxon>Asteroideae</taxon>
        <taxon>Heliantheae alliance</taxon>
        <taxon>Heliantheae</taxon>
        <taxon>Helianthus</taxon>
    </lineage>
</organism>